<name>A0A1G8AHE7_9MICO</name>
<dbReference type="GO" id="GO:0005829">
    <property type="term" value="C:cytosol"/>
    <property type="evidence" value="ECO:0007669"/>
    <property type="project" value="TreeGrafter"/>
</dbReference>
<sequence length="74" mass="8358">MTNPFDDQDGTFRVLVNEANQHSLWPEFADVPKGWVAVFGPASKDESLAYVSQHWVDVTPVPERERVESDRVAS</sequence>
<dbReference type="PANTHER" id="PTHR38444">
    <property type="entry name" value="ENTEROBACTIN BIOSYNTHESIS PROTEIN YBDZ"/>
    <property type="match status" value="1"/>
</dbReference>
<dbReference type="STRING" id="399736.SAMN04489720_0382"/>
<reference evidence="3" key="1">
    <citation type="submission" date="2016-10" db="EMBL/GenBank/DDBJ databases">
        <authorList>
            <person name="Varghese N."/>
            <person name="Submissions S."/>
        </authorList>
    </citation>
    <scope>NUCLEOTIDE SEQUENCE [LARGE SCALE GENOMIC DNA]</scope>
    <source>
        <strain evidence="3">DSM 22002</strain>
    </source>
</reference>
<dbReference type="InterPro" id="IPR038020">
    <property type="entry name" value="MbtH-like_sf"/>
</dbReference>
<evidence type="ECO:0000313" key="2">
    <source>
        <dbReference type="EMBL" id="SDH20283.1"/>
    </source>
</evidence>
<organism evidence="2 3">
    <name type="scientific">Agrococcus jejuensis</name>
    <dbReference type="NCBI Taxonomy" id="399736"/>
    <lineage>
        <taxon>Bacteria</taxon>
        <taxon>Bacillati</taxon>
        <taxon>Actinomycetota</taxon>
        <taxon>Actinomycetes</taxon>
        <taxon>Micrococcales</taxon>
        <taxon>Microbacteriaceae</taxon>
        <taxon>Agrococcus</taxon>
    </lineage>
</organism>
<accession>A0A1G8AHE7</accession>
<dbReference type="OrthoDB" id="7584480at2"/>
<dbReference type="SMART" id="SM00923">
    <property type="entry name" value="MbtH"/>
    <property type="match status" value="1"/>
</dbReference>
<dbReference type="InterPro" id="IPR005153">
    <property type="entry name" value="MbtH-like_dom"/>
</dbReference>
<evidence type="ECO:0000259" key="1">
    <source>
        <dbReference type="SMART" id="SM00923"/>
    </source>
</evidence>
<evidence type="ECO:0000313" key="3">
    <source>
        <dbReference type="Proteomes" id="UP000198822"/>
    </source>
</evidence>
<dbReference type="InterPro" id="IPR037407">
    <property type="entry name" value="MLP_fam"/>
</dbReference>
<protein>
    <submittedName>
        <fullName evidence="2">MbtH protein</fullName>
    </submittedName>
</protein>
<feature type="domain" description="MbtH-like" evidence="1">
    <location>
        <begin position="3"/>
        <end position="53"/>
    </location>
</feature>
<proteinExistence type="predicted"/>
<dbReference type="Gene3D" id="3.90.820.10">
    <property type="entry name" value="Structural Genomics, Unknown Function 30-nov-00 1gh9 Mol_id"/>
    <property type="match status" value="1"/>
</dbReference>
<dbReference type="RefSeq" id="WP_092506727.1">
    <property type="nucleotide sequence ID" value="NZ_LT629695.1"/>
</dbReference>
<dbReference type="PANTHER" id="PTHR38444:SF1">
    <property type="entry name" value="ENTEROBACTIN BIOSYNTHESIS PROTEIN YBDZ"/>
    <property type="match status" value="1"/>
</dbReference>
<dbReference type="GO" id="GO:0019290">
    <property type="term" value="P:siderophore biosynthetic process"/>
    <property type="evidence" value="ECO:0007669"/>
    <property type="project" value="TreeGrafter"/>
</dbReference>
<gene>
    <name evidence="2" type="ORF">SAMN04489720_0382</name>
</gene>
<dbReference type="AlphaFoldDB" id="A0A1G8AHE7"/>
<dbReference type="Pfam" id="PF03621">
    <property type="entry name" value="MbtH"/>
    <property type="match status" value="1"/>
</dbReference>
<dbReference type="SUPFAM" id="SSF160582">
    <property type="entry name" value="MbtH-like"/>
    <property type="match status" value="1"/>
</dbReference>
<keyword evidence="3" id="KW-1185">Reference proteome</keyword>
<dbReference type="Proteomes" id="UP000198822">
    <property type="component" value="Chromosome I"/>
</dbReference>
<dbReference type="EMBL" id="LT629695">
    <property type="protein sequence ID" value="SDH20283.1"/>
    <property type="molecule type" value="Genomic_DNA"/>
</dbReference>